<evidence type="ECO:0000313" key="8">
    <source>
        <dbReference type="EMBL" id="GAA5158680.1"/>
    </source>
</evidence>
<sequence length="110" mass="11673">MLSGWRSVCPLDRLQPGRGAAALLGGQQIALFRLPDDSVYALDNYDPCGGAPVLSRGIIGDRGGEPVVASPLYKQAFSLVSGQCLDEPGRSVRVYPVRVLDGWVHIGPPS</sequence>
<keyword evidence="1" id="KW-0001">2Fe-2S</keyword>
<dbReference type="Pfam" id="PF13806">
    <property type="entry name" value="Rieske_2"/>
    <property type="match status" value="1"/>
</dbReference>
<evidence type="ECO:0000256" key="4">
    <source>
        <dbReference type="ARBA" id="ARBA00023004"/>
    </source>
</evidence>
<dbReference type="PANTHER" id="PTHR40562">
    <property type="match status" value="1"/>
</dbReference>
<name>A0ABP9QBZ3_9PSEU</name>
<dbReference type="InterPro" id="IPR036922">
    <property type="entry name" value="Rieske_2Fe-2S_sf"/>
</dbReference>
<dbReference type="CDD" id="cd03529">
    <property type="entry name" value="Rieske_NirD"/>
    <property type="match status" value="1"/>
</dbReference>
<keyword evidence="3" id="KW-0560">Oxidoreductase</keyword>
<keyword evidence="6" id="KW-0534">Nitrate assimilation</keyword>
<feature type="domain" description="Rieske" evidence="7">
    <location>
        <begin position="6"/>
        <end position="106"/>
    </location>
</feature>
<dbReference type="NCBIfam" id="TIGR02378">
    <property type="entry name" value="nirD_assim_sml"/>
    <property type="match status" value="1"/>
</dbReference>
<keyword evidence="4" id="KW-0408">Iron</keyword>
<dbReference type="EMBL" id="BAABJP010000015">
    <property type="protein sequence ID" value="GAA5158680.1"/>
    <property type="molecule type" value="Genomic_DNA"/>
</dbReference>
<keyword evidence="2" id="KW-0479">Metal-binding</keyword>
<dbReference type="Proteomes" id="UP001428817">
    <property type="component" value="Unassembled WGS sequence"/>
</dbReference>
<evidence type="ECO:0000256" key="6">
    <source>
        <dbReference type="ARBA" id="ARBA00023063"/>
    </source>
</evidence>
<proteinExistence type="predicted"/>
<evidence type="ECO:0000259" key="7">
    <source>
        <dbReference type="PROSITE" id="PS51296"/>
    </source>
</evidence>
<evidence type="ECO:0000256" key="5">
    <source>
        <dbReference type="ARBA" id="ARBA00023014"/>
    </source>
</evidence>
<protein>
    <submittedName>
        <fullName evidence="8">Nitrite reductase small subunit NirD</fullName>
    </submittedName>
</protein>
<dbReference type="PANTHER" id="PTHR40562:SF1">
    <property type="entry name" value="NITRITE REDUCTASE (NADH) SMALL SUBUNIT"/>
    <property type="match status" value="1"/>
</dbReference>
<keyword evidence="9" id="KW-1185">Reference proteome</keyword>
<keyword evidence="5" id="KW-0411">Iron-sulfur</keyword>
<dbReference type="SUPFAM" id="SSF50022">
    <property type="entry name" value="ISP domain"/>
    <property type="match status" value="1"/>
</dbReference>
<dbReference type="PROSITE" id="PS51300">
    <property type="entry name" value="NIRD"/>
    <property type="match status" value="1"/>
</dbReference>
<evidence type="ECO:0000256" key="2">
    <source>
        <dbReference type="ARBA" id="ARBA00022723"/>
    </source>
</evidence>
<dbReference type="InterPro" id="IPR012748">
    <property type="entry name" value="Rieske-like_NirD"/>
</dbReference>
<dbReference type="PROSITE" id="PS51296">
    <property type="entry name" value="RIESKE"/>
    <property type="match status" value="1"/>
</dbReference>
<dbReference type="Gene3D" id="2.102.10.10">
    <property type="entry name" value="Rieske [2Fe-2S] iron-sulphur domain"/>
    <property type="match status" value="1"/>
</dbReference>
<evidence type="ECO:0000256" key="1">
    <source>
        <dbReference type="ARBA" id="ARBA00022714"/>
    </source>
</evidence>
<evidence type="ECO:0000313" key="9">
    <source>
        <dbReference type="Proteomes" id="UP001428817"/>
    </source>
</evidence>
<organism evidence="8 9">
    <name type="scientific">Pseudonocardia eucalypti</name>
    <dbReference type="NCBI Taxonomy" id="648755"/>
    <lineage>
        <taxon>Bacteria</taxon>
        <taxon>Bacillati</taxon>
        <taxon>Actinomycetota</taxon>
        <taxon>Actinomycetes</taxon>
        <taxon>Pseudonocardiales</taxon>
        <taxon>Pseudonocardiaceae</taxon>
        <taxon>Pseudonocardia</taxon>
    </lineage>
</organism>
<dbReference type="InterPro" id="IPR017881">
    <property type="entry name" value="NirD"/>
</dbReference>
<evidence type="ECO:0000256" key="3">
    <source>
        <dbReference type="ARBA" id="ARBA00023002"/>
    </source>
</evidence>
<reference evidence="9" key="1">
    <citation type="journal article" date="2019" name="Int. J. Syst. Evol. Microbiol.">
        <title>The Global Catalogue of Microorganisms (GCM) 10K type strain sequencing project: providing services to taxonomists for standard genome sequencing and annotation.</title>
        <authorList>
            <consortium name="The Broad Institute Genomics Platform"/>
            <consortium name="The Broad Institute Genome Sequencing Center for Infectious Disease"/>
            <person name="Wu L."/>
            <person name="Ma J."/>
        </authorList>
    </citation>
    <scope>NUCLEOTIDE SEQUENCE [LARGE SCALE GENOMIC DNA]</scope>
    <source>
        <strain evidence="9">JCM 18303</strain>
    </source>
</reference>
<accession>A0ABP9QBZ3</accession>
<comment type="caution">
    <text evidence="8">The sequence shown here is derived from an EMBL/GenBank/DDBJ whole genome shotgun (WGS) entry which is preliminary data.</text>
</comment>
<dbReference type="InterPro" id="IPR017941">
    <property type="entry name" value="Rieske_2Fe-2S"/>
</dbReference>
<gene>
    <name evidence="8" type="primary">nirD</name>
    <name evidence="8" type="ORF">GCM10023321_38770</name>
</gene>